<dbReference type="PROSITE" id="PS00211">
    <property type="entry name" value="ABC_TRANSPORTER_1"/>
    <property type="match status" value="1"/>
</dbReference>
<keyword evidence="2" id="KW-0813">Transport</keyword>
<dbReference type="PANTHER" id="PTHR43335">
    <property type="entry name" value="ABC TRANSPORTER, ATP-BINDING PROTEIN"/>
    <property type="match status" value="1"/>
</dbReference>
<reference evidence="6 7" key="1">
    <citation type="submission" date="2018-12" db="EMBL/GenBank/DDBJ databases">
        <title>Genome analysis provides insights into bioremediation potentialities of Halogeometricum borinquense strain N11.</title>
        <authorList>
            <person name="Najjari A."/>
            <person name="Youssef N."/>
            <person name="Fhoula I."/>
            <person name="Ben Dhia O."/>
            <person name="Mahjoubi M."/>
            <person name="Ouzari H.I."/>
            <person name="Cherif A."/>
        </authorList>
    </citation>
    <scope>NUCLEOTIDE SEQUENCE [LARGE SCALE GENOMIC DNA]</scope>
    <source>
        <strain evidence="6 7">N11</strain>
    </source>
</reference>
<dbReference type="EMBL" id="RZHH01000003">
    <property type="protein sequence ID" value="RYJ08606.1"/>
    <property type="molecule type" value="Genomic_DNA"/>
</dbReference>
<keyword evidence="3" id="KW-0547">Nucleotide-binding</keyword>
<dbReference type="InterPro" id="IPR017871">
    <property type="entry name" value="ABC_transporter-like_CS"/>
</dbReference>
<evidence type="ECO:0000256" key="1">
    <source>
        <dbReference type="ARBA" id="ARBA00005417"/>
    </source>
</evidence>
<evidence type="ECO:0000256" key="2">
    <source>
        <dbReference type="ARBA" id="ARBA00022448"/>
    </source>
</evidence>
<dbReference type="RefSeq" id="WP_129786527.1">
    <property type="nucleotide sequence ID" value="NZ_RZHH01000003.1"/>
</dbReference>
<dbReference type="Gene3D" id="3.40.50.300">
    <property type="entry name" value="P-loop containing nucleotide triphosphate hydrolases"/>
    <property type="match status" value="1"/>
</dbReference>
<evidence type="ECO:0000259" key="5">
    <source>
        <dbReference type="PROSITE" id="PS50893"/>
    </source>
</evidence>
<gene>
    <name evidence="6" type="ORF">ELS19_19125</name>
</gene>
<evidence type="ECO:0000256" key="4">
    <source>
        <dbReference type="ARBA" id="ARBA00022840"/>
    </source>
</evidence>
<proteinExistence type="inferred from homology"/>
<protein>
    <submittedName>
        <fullName evidence="6">ABC transporter ATP-binding protein</fullName>
    </submittedName>
</protein>
<dbReference type="SMART" id="SM00382">
    <property type="entry name" value="AAA"/>
    <property type="match status" value="1"/>
</dbReference>
<comment type="similarity">
    <text evidence="1">Belongs to the ABC transporter superfamily.</text>
</comment>
<comment type="caution">
    <text evidence="6">The sequence shown here is derived from an EMBL/GenBank/DDBJ whole genome shotgun (WGS) entry which is preliminary data.</text>
</comment>
<evidence type="ECO:0000313" key="7">
    <source>
        <dbReference type="Proteomes" id="UP000294028"/>
    </source>
</evidence>
<dbReference type="Pfam" id="PF00005">
    <property type="entry name" value="ABC_tran"/>
    <property type="match status" value="1"/>
</dbReference>
<dbReference type="InterPro" id="IPR027417">
    <property type="entry name" value="P-loop_NTPase"/>
</dbReference>
<organism evidence="6 7">
    <name type="scientific">Halogeometricum borinquense</name>
    <dbReference type="NCBI Taxonomy" id="60847"/>
    <lineage>
        <taxon>Archaea</taxon>
        <taxon>Methanobacteriati</taxon>
        <taxon>Methanobacteriota</taxon>
        <taxon>Stenosarchaea group</taxon>
        <taxon>Halobacteria</taxon>
        <taxon>Halobacteriales</taxon>
        <taxon>Haloferacaceae</taxon>
        <taxon>Halogeometricum</taxon>
    </lineage>
</organism>
<dbReference type="CDD" id="cd03230">
    <property type="entry name" value="ABC_DR_subfamily_A"/>
    <property type="match status" value="1"/>
</dbReference>
<dbReference type="InterPro" id="IPR003593">
    <property type="entry name" value="AAA+_ATPase"/>
</dbReference>
<dbReference type="InterPro" id="IPR003439">
    <property type="entry name" value="ABC_transporter-like_ATP-bd"/>
</dbReference>
<dbReference type="AlphaFoldDB" id="A0A482T0W9"/>
<evidence type="ECO:0000256" key="3">
    <source>
        <dbReference type="ARBA" id="ARBA00022741"/>
    </source>
</evidence>
<dbReference type="SUPFAM" id="SSF52540">
    <property type="entry name" value="P-loop containing nucleoside triphosphate hydrolases"/>
    <property type="match status" value="1"/>
</dbReference>
<keyword evidence="4 6" id="KW-0067">ATP-binding</keyword>
<sequence>MTAIDITNFTKEYKSTTAVDGLNLSVKEGEVYGFLGPNGAGKSTTIDALMNYIQPTSGQIEIFGLDAREDASQVHSRVGILPDQFDVYARLTGRQHIEFVANTKGVDINTDTLLNRVGLEDAKDSPAQSYSKGMQQRLGLAMALVGDPDLLILDEPFSGLDPFGTQLVRDIVMTQTNRGTTVFFSSHVLEQVERVCDRIGLLDDGQLVAEGKPREIRASADVKPRLVVALAQPKKGLTEVQDIDSVSDVNIDGDGYLSVVSESVHVFTTVLNRLDSTNEIQWFDVEFGTIEDAFIENTNS</sequence>
<dbReference type="GO" id="GO:0016887">
    <property type="term" value="F:ATP hydrolysis activity"/>
    <property type="evidence" value="ECO:0007669"/>
    <property type="project" value="InterPro"/>
</dbReference>
<dbReference type="PROSITE" id="PS50893">
    <property type="entry name" value="ABC_TRANSPORTER_2"/>
    <property type="match status" value="1"/>
</dbReference>
<evidence type="ECO:0000313" key="6">
    <source>
        <dbReference type="EMBL" id="RYJ08606.1"/>
    </source>
</evidence>
<accession>A0A482T0W9</accession>
<dbReference type="PANTHER" id="PTHR43335:SF4">
    <property type="entry name" value="ABC TRANSPORTER, ATP-BINDING PROTEIN"/>
    <property type="match status" value="1"/>
</dbReference>
<dbReference type="GO" id="GO:0005524">
    <property type="term" value="F:ATP binding"/>
    <property type="evidence" value="ECO:0007669"/>
    <property type="project" value="UniProtKB-KW"/>
</dbReference>
<name>A0A482T0W9_9EURY</name>
<feature type="domain" description="ABC transporter" evidence="5">
    <location>
        <begin position="4"/>
        <end position="229"/>
    </location>
</feature>
<dbReference type="Proteomes" id="UP000294028">
    <property type="component" value="Unassembled WGS sequence"/>
</dbReference>